<dbReference type="AlphaFoldDB" id="A0A7W7WG11"/>
<dbReference type="RefSeq" id="WP_184912361.1">
    <property type="nucleotide sequence ID" value="NZ_JACHJR010000001.1"/>
</dbReference>
<feature type="signal peptide" evidence="1">
    <location>
        <begin position="1"/>
        <end position="22"/>
    </location>
</feature>
<dbReference type="Gene3D" id="3.40.710.10">
    <property type="entry name" value="DD-peptidase/beta-lactamase superfamily"/>
    <property type="match status" value="1"/>
</dbReference>
<gene>
    <name evidence="3" type="ORF">F4556_001286</name>
</gene>
<feature type="chain" id="PRO_5031246808" evidence="1">
    <location>
        <begin position="23"/>
        <end position="320"/>
    </location>
</feature>
<sequence>MTLSGGGAALAALVAAVPGATAVTLVTVSGEGSEVRCHGREFAGGPETTADTGYELGSVTKTFTALLLAELADRGAVTLDDPLSAHLPGTADCTLHQLATHTAGLPRLPPGLLRSALPQWYRNPYAAFDDDRLLAAPVRPRSPGRVRYSNFGVALLGRALAERTGTPYPELLAELVCAPLGLTATDCAEQAPGRALGHRRGRPLPPWRIPGLPAAGALRSTGRDLLRYLTAHLDPATPALRTVRLPLAWSLRRTTYFHSGGTRGCTAFVGFDPERGTALAALANTGPFLGSRFVQTAYDTLPALTPRRGLVSSRGEDEIS</sequence>
<dbReference type="Pfam" id="PF00144">
    <property type="entry name" value="Beta-lactamase"/>
    <property type="match status" value="1"/>
</dbReference>
<comment type="caution">
    <text evidence="3">The sequence shown here is derived from an EMBL/GenBank/DDBJ whole genome shotgun (WGS) entry which is preliminary data.</text>
</comment>
<proteinExistence type="predicted"/>
<evidence type="ECO:0000256" key="1">
    <source>
        <dbReference type="SAM" id="SignalP"/>
    </source>
</evidence>
<dbReference type="PANTHER" id="PTHR46825">
    <property type="entry name" value="D-ALANYL-D-ALANINE-CARBOXYPEPTIDASE/ENDOPEPTIDASE AMPH"/>
    <property type="match status" value="1"/>
</dbReference>
<name>A0A7W7WG11_9ACTN</name>
<keyword evidence="1" id="KW-0732">Signal</keyword>
<dbReference type="EMBL" id="JACHJR010000001">
    <property type="protein sequence ID" value="MBB4945751.1"/>
    <property type="molecule type" value="Genomic_DNA"/>
</dbReference>
<dbReference type="PANTHER" id="PTHR46825:SF7">
    <property type="entry name" value="D-ALANYL-D-ALANINE CARBOXYPEPTIDASE"/>
    <property type="match status" value="1"/>
</dbReference>
<keyword evidence="4" id="KW-1185">Reference proteome</keyword>
<dbReference type="SUPFAM" id="SSF56601">
    <property type="entry name" value="beta-lactamase/transpeptidase-like"/>
    <property type="match status" value="1"/>
</dbReference>
<dbReference type="InterPro" id="IPR050491">
    <property type="entry name" value="AmpC-like"/>
</dbReference>
<dbReference type="InterPro" id="IPR012338">
    <property type="entry name" value="Beta-lactam/transpept-like"/>
</dbReference>
<evidence type="ECO:0000259" key="2">
    <source>
        <dbReference type="Pfam" id="PF00144"/>
    </source>
</evidence>
<reference evidence="3 4" key="1">
    <citation type="submission" date="2020-08" db="EMBL/GenBank/DDBJ databases">
        <title>Sequencing the genomes of 1000 actinobacteria strains.</title>
        <authorList>
            <person name="Klenk H.-P."/>
        </authorList>
    </citation>
    <scope>NUCLEOTIDE SEQUENCE [LARGE SCALE GENOMIC DNA]</scope>
    <source>
        <strain evidence="3 4">DSM 44786</strain>
    </source>
</reference>
<accession>A0A7W7WG11</accession>
<dbReference type="InterPro" id="IPR001466">
    <property type="entry name" value="Beta-lactam-related"/>
</dbReference>
<protein>
    <submittedName>
        <fullName evidence="3">CubicO group peptidase (Beta-lactamase class C family)</fullName>
    </submittedName>
</protein>
<feature type="domain" description="Beta-lactamase-related" evidence="2">
    <location>
        <begin position="17"/>
        <end position="296"/>
    </location>
</feature>
<organism evidence="3 4">
    <name type="scientific">Kitasatospora gansuensis</name>
    <dbReference type="NCBI Taxonomy" id="258050"/>
    <lineage>
        <taxon>Bacteria</taxon>
        <taxon>Bacillati</taxon>
        <taxon>Actinomycetota</taxon>
        <taxon>Actinomycetes</taxon>
        <taxon>Kitasatosporales</taxon>
        <taxon>Streptomycetaceae</taxon>
        <taxon>Kitasatospora</taxon>
    </lineage>
</organism>
<dbReference type="Proteomes" id="UP000573327">
    <property type="component" value="Unassembled WGS sequence"/>
</dbReference>
<evidence type="ECO:0000313" key="4">
    <source>
        <dbReference type="Proteomes" id="UP000573327"/>
    </source>
</evidence>
<evidence type="ECO:0000313" key="3">
    <source>
        <dbReference type="EMBL" id="MBB4945751.1"/>
    </source>
</evidence>